<comment type="caution">
    <text evidence="1">The sequence shown here is derived from an EMBL/GenBank/DDBJ whole genome shotgun (WGS) entry which is preliminary data.</text>
</comment>
<keyword evidence="2" id="KW-1185">Reference proteome</keyword>
<organism evidence="1 2">
    <name type="scientific">Porcincola intestinalis</name>
    <dbReference type="NCBI Taxonomy" id="2606632"/>
    <lineage>
        <taxon>Bacteria</taxon>
        <taxon>Bacillati</taxon>
        <taxon>Bacillota</taxon>
        <taxon>Clostridia</taxon>
        <taxon>Lachnospirales</taxon>
        <taxon>Lachnospiraceae</taxon>
        <taxon>Porcincola</taxon>
    </lineage>
</organism>
<protein>
    <submittedName>
        <fullName evidence="1">Uncharacterized protein</fullName>
    </submittedName>
</protein>
<reference evidence="1 2" key="1">
    <citation type="submission" date="2019-08" db="EMBL/GenBank/DDBJ databases">
        <title>In-depth cultivation of the pig gut microbiome towards novel bacterial diversity and tailored functional studies.</title>
        <authorList>
            <person name="Wylensek D."/>
            <person name="Hitch T.C.A."/>
            <person name="Clavel T."/>
        </authorList>
    </citation>
    <scope>NUCLEOTIDE SEQUENCE [LARGE SCALE GENOMIC DNA]</scope>
    <source>
        <strain evidence="1 2">Oil+RF-744-WCA-WT-11</strain>
    </source>
</reference>
<sequence>MATEAKGMQVNLNGTTTDVLFKDETARNTLSQQQEAINKNATDITALNNDLSNISGTATPVGIFTNQSISYMRFGKIVVVTGWVNTGSVQDPTTGYPEGNHYTIASIPYTPLGGAAPLAAYCMNGAADAQVWVEGGNIVFKSTKDPFSNAIYLSGAFIMA</sequence>
<dbReference type="EMBL" id="VULZ01000013">
    <property type="protein sequence ID" value="MSS15601.1"/>
    <property type="molecule type" value="Genomic_DNA"/>
</dbReference>
<evidence type="ECO:0000313" key="2">
    <source>
        <dbReference type="Proteomes" id="UP000481852"/>
    </source>
</evidence>
<dbReference type="AlphaFoldDB" id="A0A6L5X5F2"/>
<evidence type="ECO:0000313" key="1">
    <source>
        <dbReference type="EMBL" id="MSS15601.1"/>
    </source>
</evidence>
<dbReference type="RefSeq" id="WP_154526622.1">
    <property type="nucleotide sequence ID" value="NZ_VULZ01000013.1"/>
</dbReference>
<gene>
    <name evidence="1" type="ORF">FYJ35_11235</name>
</gene>
<accession>A0A6L5X5F2</accession>
<dbReference type="Proteomes" id="UP000481852">
    <property type="component" value="Unassembled WGS sequence"/>
</dbReference>
<name>A0A6L5X5F2_9FIRM</name>
<proteinExistence type="predicted"/>